<dbReference type="AlphaFoldDB" id="A0A2P2MU26"/>
<sequence>MACPLVIPFTIIIETVDLHSLQFGQKGRKKR</sequence>
<dbReference type="EMBL" id="GGEC01053249">
    <property type="protein sequence ID" value="MBX33733.1"/>
    <property type="molecule type" value="Transcribed_RNA"/>
</dbReference>
<evidence type="ECO:0000313" key="1">
    <source>
        <dbReference type="EMBL" id="MBX33733.1"/>
    </source>
</evidence>
<proteinExistence type="predicted"/>
<reference evidence="1" key="1">
    <citation type="submission" date="2018-02" db="EMBL/GenBank/DDBJ databases">
        <title>Rhizophora mucronata_Transcriptome.</title>
        <authorList>
            <person name="Meera S.P."/>
            <person name="Sreeshan A."/>
            <person name="Augustine A."/>
        </authorList>
    </citation>
    <scope>NUCLEOTIDE SEQUENCE</scope>
    <source>
        <tissue evidence="1">Leaf</tissue>
    </source>
</reference>
<organism evidence="1">
    <name type="scientific">Rhizophora mucronata</name>
    <name type="common">Asiatic mangrove</name>
    <dbReference type="NCBI Taxonomy" id="61149"/>
    <lineage>
        <taxon>Eukaryota</taxon>
        <taxon>Viridiplantae</taxon>
        <taxon>Streptophyta</taxon>
        <taxon>Embryophyta</taxon>
        <taxon>Tracheophyta</taxon>
        <taxon>Spermatophyta</taxon>
        <taxon>Magnoliopsida</taxon>
        <taxon>eudicotyledons</taxon>
        <taxon>Gunneridae</taxon>
        <taxon>Pentapetalae</taxon>
        <taxon>rosids</taxon>
        <taxon>fabids</taxon>
        <taxon>Malpighiales</taxon>
        <taxon>Rhizophoraceae</taxon>
        <taxon>Rhizophora</taxon>
    </lineage>
</organism>
<protein>
    <submittedName>
        <fullName evidence="1">Uncharacterized protein</fullName>
    </submittedName>
</protein>
<accession>A0A2P2MU26</accession>
<name>A0A2P2MU26_RHIMU</name>